<reference evidence="4 5" key="1">
    <citation type="submission" date="2014-07" db="EMBL/GenBank/DDBJ databases">
        <title>Methanogenic archaea and the global carbon cycle.</title>
        <authorList>
            <person name="Henriksen J.R."/>
            <person name="Luke J."/>
            <person name="Reinhart S."/>
            <person name="Benedict M.N."/>
            <person name="Youngblut N.D."/>
            <person name="Metcalf M.E."/>
            <person name="Whitaker R.J."/>
            <person name="Metcalf W.W."/>
        </authorList>
    </citation>
    <scope>NUCLEOTIDE SEQUENCE [LARGE SCALE GENOMIC DNA]</scope>
    <source>
        <strain evidence="4 5">T4/M</strain>
    </source>
</reference>
<dbReference type="OrthoDB" id="87545at2157"/>
<dbReference type="CDD" id="cd04301">
    <property type="entry name" value="NAT_SF"/>
    <property type="match status" value="1"/>
</dbReference>
<feature type="domain" description="N-acetyltransferase" evidence="3">
    <location>
        <begin position="5"/>
        <end position="145"/>
    </location>
</feature>
<accession>A0A0E3P244</accession>
<dbReference type="KEGG" id="msw:MSSIT_0814"/>
<keyword evidence="1 4" id="KW-0808">Transferase</keyword>
<organism evidence="4 5">
    <name type="scientific">Methanosarcina siciliae T4/M</name>
    <dbReference type="NCBI Taxonomy" id="1434120"/>
    <lineage>
        <taxon>Archaea</taxon>
        <taxon>Methanobacteriati</taxon>
        <taxon>Methanobacteriota</taxon>
        <taxon>Stenosarchaea group</taxon>
        <taxon>Methanomicrobia</taxon>
        <taxon>Methanosarcinales</taxon>
        <taxon>Methanosarcinaceae</taxon>
        <taxon>Methanosarcina</taxon>
    </lineage>
</organism>
<keyword evidence="5" id="KW-1185">Reference proteome</keyword>
<evidence type="ECO:0000256" key="2">
    <source>
        <dbReference type="ARBA" id="ARBA00023315"/>
    </source>
</evidence>
<dbReference type="GeneID" id="24859594"/>
<dbReference type="AlphaFoldDB" id="A0A0E3P244"/>
<dbReference type="SUPFAM" id="SSF55729">
    <property type="entry name" value="Acyl-CoA N-acyltransferases (Nat)"/>
    <property type="match status" value="1"/>
</dbReference>
<dbReference type="PANTHER" id="PTHR43626">
    <property type="entry name" value="ACYL-COA N-ACYLTRANSFERASE"/>
    <property type="match status" value="1"/>
</dbReference>
<dbReference type="Pfam" id="PF00583">
    <property type="entry name" value="Acetyltransf_1"/>
    <property type="match status" value="1"/>
</dbReference>
<dbReference type="GO" id="GO:0008080">
    <property type="term" value="F:N-acetyltransferase activity"/>
    <property type="evidence" value="ECO:0007669"/>
    <property type="project" value="InterPro"/>
</dbReference>
<evidence type="ECO:0000313" key="4">
    <source>
        <dbReference type="EMBL" id="AKB27533.1"/>
    </source>
</evidence>
<evidence type="ECO:0000256" key="1">
    <source>
        <dbReference type="ARBA" id="ARBA00022679"/>
    </source>
</evidence>
<dbReference type="EC" id="2.3.1.128" evidence="4"/>
<evidence type="ECO:0000313" key="5">
    <source>
        <dbReference type="Proteomes" id="UP000033111"/>
    </source>
</evidence>
<keyword evidence="2 4" id="KW-0012">Acyltransferase</keyword>
<dbReference type="InterPro" id="IPR000182">
    <property type="entry name" value="GNAT_dom"/>
</dbReference>
<name>A0A0E3P244_9EURY</name>
<dbReference type="PANTHER" id="PTHR43626:SF4">
    <property type="entry name" value="GCN5-RELATED N-ACETYLTRANSFERASE 2, CHLOROPLASTIC"/>
    <property type="match status" value="1"/>
</dbReference>
<dbReference type="PROSITE" id="PS51186">
    <property type="entry name" value="GNAT"/>
    <property type="match status" value="1"/>
</dbReference>
<dbReference type="HOGENOM" id="CLU_086503_7_1_2"/>
<evidence type="ECO:0000259" key="3">
    <source>
        <dbReference type="PROSITE" id="PS51186"/>
    </source>
</evidence>
<dbReference type="PATRIC" id="fig|1434120.4.peg.1032"/>
<dbReference type="EMBL" id="CP009506">
    <property type="protein sequence ID" value="AKB27533.1"/>
    <property type="molecule type" value="Genomic_DNA"/>
</dbReference>
<protein>
    <submittedName>
        <fullName evidence="4">Ribosomal-protein-alanine acetyltransferase</fullName>
        <ecNumber evidence="4">2.3.1.128</ecNumber>
    </submittedName>
</protein>
<dbReference type="GO" id="GO:0005737">
    <property type="term" value="C:cytoplasm"/>
    <property type="evidence" value="ECO:0007669"/>
    <property type="project" value="TreeGrafter"/>
</dbReference>
<dbReference type="InterPro" id="IPR045039">
    <property type="entry name" value="NSI-like"/>
</dbReference>
<dbReference type="InterPro" id="IPR016181">
    <property type="entry name" value="Acyl_CoA_acyltransferase"/>
</dbReference>
<sequence>MKDKVPLETVYKESPPTWQEYSRLFSSTGWTQILEISEDDLKKVFENTWYWTTAYQDGNIAGVGRLLSDGALYALICDIIVMPDHQNRGIGTEILTRLVKKCQKSNIRRVWLFAAPEKARFYEKHGFFIRPNEAPGMQLGEFELT</sequence>
<dbReference type="RefSeq" id="WP_048170316.1">
    <property type="nucleotide sequence ID" value="NZ_CP009506.1"/>
</dbReference>
<dbReference type="Gene3D" id="3.40.630.30">
    <property type="match status" value="1"/>
</dbReference>
<proteinExistence type="predicted"/>
<dbReference type="Proteomes" id="UP000033111">
    <property type="component" value="Chromosome"/>
</dbReference>
<gene>
    <name evidence="4" type="ORF">MSSIT_0814</name>
</gene>